<gene>
    <name evidence="1" type="ORF">LTR37_017054</name>
</gene>
<reference evidence="1" key="1">
    <citation type="submission" date="2023-07" db="EMBL/GenBank/DDBJ databases">
        <title>Black Yeasts Isolated from many extreme environments.</title>
        <authorList>
            <person name="Coleine C."/>
            <person name="Stajich J.E."/>
            <person name="Selbmann L."/>
        </authorList>
    </citation>
    <scope>NUCLEOTIDE SEQUENCE</scope>
    <source>
        <strain evidence="1">CCFEE 5714</strain>
    </source>
</reference>
<keyword evidence="2" id="KW-1185">Reference proteome</keyword>
<evidence type="ECO:0000313" key="1">
    <source>
        <dbReference type="EMBL" id="KAK3698229.1"/>
    </source>
</evidence>
<evidence type="ECO:0000313" key="2">
    <source>
        <dbReference type="Proteomes" id="UP001281147"/>
    </source>
</evidence>
<proteinExistence type="predicted"/>
<protein>
    <submittedName>
        <fullName evidence="1">Uncharacterized protein</fullName>
    </submittedName>
</protein>
<accession>A0ACC3MLA1</accession>
<organism evidence="1 2">
    <name type="scientific">Vermiconidia calcicola</name>
    <dbReference type="NCBI Taxonomy" id="1690605"/>
    <lineage>
        <taxon>Eukaryota</taxon>
        <taxon>Fungi</taxon>
        <taxon>Dikarya</taxon>
        <taxon>Ascomycota</taxon>
        <taxon>Pezizomycotina</taxon>
        <taxon>Dothideomycetes</taxon>
        <taxon>Dothideomycetidae</taxon>
        <taxon>Mycosphaerellales</taxon>
        <taxon>Extremaceae</taxon>
        <taxon>Vermiconidia</taxon>
    </lineage>
</organism>
<name>A0ACC3MLA1_9PEZI</name>
<dbReference type="EMBL" id="JAUTXU010000213">
    <property type="protein sequence ID" value="KAK3698229.1"/>
    <property type="molecule type" value="Genomic_DNA"/>
</dbReference>
<comment type="caution">
    <text evidence="1">The sequence shown here is derived from an EMBL/GenBank/DDBJ whole genome shotgun (WGS) entry which is preliminary data.</text>
</comment>
<sequence length="204" mass="23073">MPLTTHAFPKDRSTSFCFLALPPELRVCIYEHYFGARKNYLLLVNENAVGGRWCKDNYKADIALLYTCREVYAEASPILFSTTRFVVDISPDMEPDDLMLTCKSLGTLDQCIFVNHIQHVSLSIWAVQDAEITAPLTTAFLQAVNDCHFVNDVRLDLWSTVPEETARAMVETLMKIDCRGQVGVHLKADKARGISESLLQTLRR</sequence>
<dbReference type="Proteomes" id="UP001281147">
    <property type="component" value="Unassembled WGS sequence"/>
</dbReference>